<dbReference type="EMBL" id="KQ243088">
    <property type="protein sequence ID" value="KNC76476.1"/>
    <property type="molecule type" value="Genomic_DNA"/>
</dbReference>
<evidence type="ECO:0000256" key="3">
    <source>
        <dbReference type="ARBA" id="ARBA00022692"/>
    </source>
</evidence>
<proteinExistence type="inferred from homology"/>
<accession>A0A0L0FJ32</accession>
<name>A0A0L0FJ32_9EUKA</name>
<feature type="transmembrane region" description="Helical" evidence="7">
    <location>
        <begin position="37"/>
        <end position="56"/>
    </location>
</feature>
<dbReference type="STRING" id="667725.A0A0L0FJ32"/>
<feature type="compositionally biased region" description="Polar residues" evidence="6">
    <location>
        <begin position="187"/>
        <end position="206"/>
    </location>
</feature>
<feature type="region of interest" description="Disordered" evidence="6">
    <location>
        <begin position="160"/>
        <end position="239"/>
    </location>
</feature>
<dbReference type="GO" id="GO:0016020">
    <property type="term" value="C:membrane"/>
    <property type="evidence" value="ECO:0007669"/>
    <property type="project" value="UniProtKB-SubCell"/>
</dbReference>
<evidence type="ECO:0000256" key="4">
    <source>
        <dbReference type="ARBA" id="ARBA00022989"/>
    </source>
</evidence>
<dbReference type="GeneID" id="25911527"/>
<evidence type="ECO:0000313" key="9">
    <source>
        <dbReference type="Proteomes" id="UP000054560"/>
    </source>
</evidence>
<sequence>MSLRWDSSSPIPISFDFGKMQKSEAETEAADIKATRWMMYLLYPLMAGYAVYSLIYDQHHGWYSWLLNTLTGYFYAFGFIAMMPQLFINHRLKSVAHLPWRALCYKAFNTFIDDIFAFLIHMPNLHRMACFRDDVIFFCFLYQLYIYPVDPTRVNEFGMSLEPSASDDEDDGDVSEKEHEIAGVADKSSSLISENSQKETNVTDHGNSLKLELRDGDLSGSGDANDTNTHAEIGAKKEL</sequence>
<organism evidence="8 9">
    <name type="scientific">Sphaeroforma arctica JP610</name>
    <dbReference type="NCBI Taxonomy" id="667725"/>
    <lineage>
        <taxon>Eukaryota</taxon>
        <taxon>Ichthyosporea</taxon>
        <taxon>Ichthyophonida</taxon>
        <taxon>Sphaeroforma</taxon>
    </lineage>
</organism>
<keyword evidence="5 7" id="KW-0472">Membrane</keyword>
<dbReference type="InterPro" id="IPR008429">
    <property type="entry name" value="CLPTM1"/>
</dbReference>
<evidence type="ECO:0000313" key="8">
    <source>
        <dbReference type="EMBL" id="KNC76476.1"/>
    </source>
</evidence>
<dbReference type="PANTHER" id="PTHR21347:SF0">
    <property type="entry name" value="LIPID SCRAMBLASE CLPTM1L"/>
    <property type="match status" value="1"/>
</dbReference>
<reference evidence="8 9" key="1">
    <citation type="submission" date="2011-02" db="EMBL/GenBank/DDBJ databases">
        <title>The Genome Sequence of Sphaeroforma arctica JP610.</title>
        <authorList>
            <consortium name="The Broad Institute Genome Sequencing Platform"/>
            <person name="Russ C."/>
            <person name="Cuomo C."/>
            <person name="Young S.K."/>
            <person name="Zeng Q."/>
            <person name="Gargeya S."/>
            <person name="Alvarado L."/>
            <person name="Berlin A."/>
            <person name="Chapman S.B."/>
            <person name="Chen Z."/>
            <person name="Freedman E."/>
            <person name="Gellesch M."/>
            <person name="Goldberg J."/>
            <person name="Griggs A."/>
            <person name="Gujja S."/>
            <person name="Heilman E."/>
            <person name="Heiman D."/>
            <person name="Howarth C."/>
            <person name="Mehta T."/>
            <person name="Neiman D."/>
            <person name="Pearson M."/>
            <person name="Roberts A."/>
            <person name="Saif S."/>
            <person name="Shea T."/>
            <person name="Shenoy N."/>
            <person name="Sisk P."/>
            <person name="Stolte C."/>
            <person name="Sykes S."/>
            <person name="White J."/>
            <person name="Yandava C."/>
            <person name="Burger G."/>
            <person name="Gray M.W."/>
            <person name="Holland P.W.H."/>
            <person name="King N."/>
            <person name="Lang F.B.F."/>
            <person name="Roger A.J."/>
            <person name="Ruiz-Trillo I."/>
            <person name="Haas B."/>
            <person name="Nusbaum C."/>
            <person name="Birren B."/>
        </authorList>
    </citation>
    <scope>NUCLEOTIDE SEQUENCE [LARGE SCALE GENOMIC DNA]</scope>
    <source>
        <strain evidence="8 9">JP610</strain>
    </source>
</reference>
<protein>
    <recommendedName>
        <fullName evidence="10">Cleft lip and palate transmembrane protein 1</fullName>
    </recommendedName>
</protein>
<keyword evidence="9" id="KW-1185">Reference proteome</keyword>
<dbReference type="Proteomes" id="UP000054560">
    <property type="component" value="Unassembled WGS sequence"/>
</dbReference>
<dbReference type="GO" id="GO:0012505">
    <property type="term" value="C:endomembrane system"/>
    <property type="evidence" value="ECO:0007669"/>
    <property type="project" value="TreeGrafter"/>
</dbReference>
<evidence type="ECO:0000256" key="7">
    <source>
        <dbReference type="SAM" id="Phobius"/>
    </source>
</evidence>
<evidence type="ECO:0000256" key="5">
    <source>
        <dbReference type="ARBA" id="ARBA00023136"/>
    </source>
</evidence>
<keyword evidence="3 7" id="KW-0812">Transmembrane</keyword>
<dbReference type="RefSeq" id="XP_014150378.1">
    <property type="nucleotide sequence ID" value="XM_014294903.1"/>
</dbReference>
<evidence type="ECO:0008006" key="10">
    <source>
        <dbReference type="Google" id="ProtNLM"/>
    </source>
</evidence>
<evidence type="ECO:0000256" key="1">
    <source>
        <dbReference type="ARBA" id="ARBA00004141"/>
    </source>
</evidence>
<dbReference type="AlphaFoldDB" id="A0A0L0FJ32"/>
<dbReference type="OrthoDB" id="378564at2759"/>
<keyword evidence="4 7" id="KW-1133">Transmembrane helix</keyword>
<dbReference type="eggNOG" id="KOG2489">
    <property type="taxonomic scope" value="Eukaryota"/>
</dbReference>
<gene>
    <name evidence="8" type="ORF">SARC_11023</name>
</gene>
<dbReference type="Pfam" id="PF05602">
    <property type="entry name" value="CLPTM1"/>
    <property type="match status" value="1"/>
</dbReference>
<evidence type="ECO:0000256" key="6">
    <source>
        <dbReference type="SAM" id="MobiDB-lite"/>
    </source>
</evidence>
<comment type="similarity">
    <text evidence="2">Belongs to the CLPTM1 family.</text>
</comment>
<dbReference type="PANTHER" id="PTHR21347">
    <property type="entry name" value="CLEFT LIP AND PALATE ASSOCIATED TRANSMEMBRANE PROTEIN-RELATED"/>
    <property type="match status" value="1"/>
</dbReference>
<feature type="transmembrane region" description="Helical" evidence="7">
    <location>
        <begin position="62"/>
        <end position="83"/>
    </location>
</feature>
<evidence type="ECO:0000256" key="2">
    <source>
        <dbReference type="ARBA" id="ARBA00009310"/>
    </source>
</evidence>
<comment type="subcellular location">
    <subcellularLocation>
        <location evidence="1">Membrane</location>
        <topology evidence="1">Multi-pass membrane protein</topology>
    </subcellularLocation>
</comment>